<dbReference type="EMBL" id="JARXRN010000026">
    <property type="protein sequence ID" value="MDH5831254.1"/>
    <property type="molecule type" value="Genomic_DNA"/>
</dbReference>
<dbReference type="Proteomes" id="UP001156831">
    <property type="component" value="Unassembled WGS sequence"/>
</dbReference>
<dbReference type="RefSeq" id="WP_280602234.1">
    <property type="nucleotide sequence ID" value="NZ_JARXRN010000026.1"/>
</dbReference>
<name>A0ABT6JKU2_9GAMM</name>
<gene>
    <name evidence="1" type="ORF">QFW80_12090</name>
</gene>
<keyword evidence="2" id="KW-1185">Reference proteome</keyword>
<sequence>MTHTRDEMQAALKATLVPYLRSVGFRGSLPHFHRVVEDHVDLLTVQYYSAGSCLLVEISSAKNDGAMEPSKQRVYFHGKRLRLHRETSRNDHWFCYTPYGMFSPMQEPQEIAEQLRDLVQAQAEAWWLSQRALGS</sequence>
<protein>
    <submittedName>
        <fullName evidence="1">DUF4304 domain-containing protein</fullName>
    </submittedName>
</protein>
<reference evidence="1 2" key="1">
    <citation type="submission" date="2023-04" db="EMBL/GenBank/DDBJ databases">
        <title>Luteimonas sp. M1R5S18.</title>
        <authorList>
            <person name="Sun J.-Q."/>
        </authorList>
    </citation>
    <scope>NUCLEOTIDE SEQUENCE [LARGE SCALE GENOMIC DNA]</scope>
    <source>
        <strain evidence="1 2">M1R5S18</strain>
    </source>
</reference>
<proteinExistence type="predicted"/>
<comment type="caution">
    <text evidence="1">The sequence shown here is derived from an EMBL/GenBank/DDBJ whole genome shotgun (WGS) entry which is preliminary data.</text>
</comment>
<accession>A0ABT6JKU2</accession>
<organism evidence="1 2">
    <name type="scientific">Luteimonas rhizosphaericola</name>
    <dbReference type="NCBI Taxonomy" id="3042024"/>
    <lineage>
        <taxon>Bacteria</taxon>
        <taxon>Pseudomonadati</taxon>
        <taxon>Pseudomonadota</taxon>
        <taxon>Gammaproteobacteria</taxon>
        <taxon>Lysobacterales</taxon>
        <taxon>Lysobacteraceae</taxon>
        <taxon>Luteimonas</taxon>
    </lineage>
</organism>
<evidence type="ECO:0000313" key="2">
    <source>
        <dbReference type="Proteomes" id="UP001156831"/>
    </source>
</evidence>
<evidence type="ECO:0000313" key="1">
    <source>
        <dbReference type="EMBL" id="MDH5831254.1"/>
    </source>
</evidence>